<dbReference type="PANTHER" id="PTHR30237:SF5">
    <property type="entry name" value="CARBOXYPEPTIDASE VC_A0337-RELATED"/>
    <property type="match status" value="1"/>
</dbReference>
<evidence type="ECO:0000313" key="7">
    <source>
        <dbReference type="Proteomes" id="UP000054742"/>
    </source>
</evidence>
<dbReference type="Gene3D" id="3.50.30.60">
    <property type="entry name" value="LD-carboxypeptidase A C-terminal domain-like"/>
    <property type="match status" value="1"/>
</dbReference>
<keyword evidence="6" id="KW-0645">Protease</keyword>
<dbReference type="RefSeq" id="WP_058441755.1">
    <property type="nucleotide sequence ID" value="NZ_CAAAHU010000027.1"/>
</dbReference>
<evidence type="ECO:0000256" key="1">
    <source>
        <dbReference type="ARBA" id="ARBA00010233"/>
    </source>
</evidence>
<protein>
    <submittedName>
        <fullName evidence="6">Muramoyltetrapeptide carboxypeptidase</fullName>
    </submittedName>
</protein>
<feature type="active site" description="Charge relay system" evidence="3">
    <location>
        <position position="269"/>
    </location>
</feature>
<dbReference type="PATRIC" id="fig|29422.6.peg.1785"/>
<dbReference type="PANTHER" id="PTHR30237">
    <property type="entry name" value="MURAMOYLTETRAPEPTIDE CARBOXYPEPTIDASE"/>
    <property type="match status" value="1"/>
</dbReference>
<dbReference type="InterPro" id="IPR040449">
    <property type="entry name" value="Peptidase_S66_N"/>
</dbReference>
<dbReference type="STRING" id="29422.Lbru_1680"/>
<comment type="similarity">
    <text evidence="1">Belongs to the peptidase S66 family.</text>
</comment>
<evidence type="ECO:0000259" key="4">
    <source>
        <dbReference type="Pfam" id="PF02016"/>
    </source>
</evidence>
<comment type="caution">
    <text evidence="6">The sequence shown here is derived from an EMBL/GenBank/DDBJ whole genome shotgun (WGS) entry which is preliminary data.</text>
</comment>
<organism evidence="6 7">
    <name type="scientific">Legionella brunensis</name>
    <dbReference type="NCBI Taxonomy" id="29422"/>
    <lineage>
        <taxon>Bacteria</taxon>
        <taxon>Pseudomonadati</taxon>
        <taxon>Pseudomonadota</taxon>
        <taxon>Gammaproteobacteria</taxon>
        <taxon>Legionellales</taxon>
        <taxon>Legionellaceae</taxon>
        <taxon>Legionella</taxon>
    </lineage>
</organism>
<dbReference type="Gene3D" id="3.40.50.10740">
    <property type="entry name" value="Class I glutamine amidotransferase-like"/>
    <property type="match status" value="1"/>
</dbReference>
<dbReference type="InterPro" id="IPR040921">
    <property type="entry name" value="Peptidase_S66C"/>
</dbReference>
<dbReference type="InterPro" id="IPR003507">
    <property type="entry name" value="S66_fam"/>
</dbReference>
<feature type="domain" description="LD-carboxypeptidase N-terminal" evidence="4">
    <location>
        <begin position="15"/>
        <end position="131"/>
    </location>
</feature>
<dbReference type="GO" id="GO:0004180">
    <property type="term" value="F:carboxypeptidase activity"/>
    <property type="evidence" value="ECO:0007669"/>
    <property type="project" value="UniProtKB-KW"/>
</dbReference>
<dbReference type="InterPro" id="IPR027478">
    <property type="entry name" value="LdcA_N"/>
</dbReference>
<dbReference type="Pfam" id="PF17676">
    <property type="entry name" value="Peptidase_S66C"/>
    <property type="match status" value="1"/>
</dbReference>
<dbReference type="SUPFAM" id="SSF52317">
    <property type="entry name" value="Class I glutamine amidotransferase-like"/>
    <property type="match status" value="1"/>
</dbReference>
<feature type="domain" description="LD-carboxypeptidase C-terminal" evidence="5">
    <location>
        <begin position="169"/>
        <end position="284"/>
    </location>
</feature>
<dbReference type="Pfam" id="PF02016">
    <property type="entry name" value="Peptidase_S66"/>
    <property type="match status" value="1"/>
</dbReference>
<dbReference type="PIRSF" id="PIRSF028757">
    <property type="entry name" value="LD-carboxypeptidase"/>
    <property type="match status" value="1"/>
</dbReference>
<dbReference type="EMBL" id="LNXV01000015">
    <property type="protein sequence ID" value="KTC83711.1"/>
    <property type="molecule type" value="Genomic_DNA"/>
</dbReference>
<sequence length="299" mass="32648">MKIINPNPLKKGDTIGVVSPSSPLRSKSIDKGIHYLQSMGFNIRFGSHFEEEDRFLAGSDGNRAKDIMDFFKAPEVKAIIVSRGGQGSQRILPLLDYHIISKNPKILVGFSDTTALQLGILKKTGLISYSGYTLTLPLNPLLEKTFLSCLFNEAYSVQGGQIIHEGIIKGKLVGGNLSLITSLMGTPYQPDFKNKILLLEDVGTEPYNIDRMISHLDLAGILVQVSGIVFGQFEDCISKDDTEGTIDDVINEWAGRVKVPCLKNFPYSHGVNNCVLPIGSLVTLDASSHSLHINKNSSS</sequence>
<dbReference type="Proteomes" id="UP000054742">
    <property type="component" value="Unassembled WGS sequence"/>
</dbReference>
<keyword evidence="7" id="KW-1185">Reference proteome</keyword>
<keyword evidence="2" id="KW-0378">Hydrolase</keyword>
<reference evidence="6 7" key="1">
    <citation type="submission" date="2015-11" db="EMBL/GenBank/DDBJ databases">
        <title>Genomic analysis of 38 Legionella species identifies large and diverse effector repertoires.</title>
        <authorList>
            <person name="Burstein D."/>
            <person name="Amaro F."/>
            <person name="Zusman T."/>
            <person name="Lifshitz Z."/>
            <person name="Cohen O."/>
            <person name="Gilbert J.A."/>
            <person name="Pupko T."/>
            <person name="Shuman H.A."/>
            <person name="Segal G."/>
        </authorList>
    </citation>
    <scope>NUCLEOTIDE SEQUENCE [LARGE SCALE GENOMIC DNA]</scope>
    <source>
        <strain evidence="6 7">ATCC 43878</strain>
    </source>
</reference>
<gene>
    <name evidence="6" type="ORF">Lbru_1680</name>
</gene>
<accession>A0A0W0SK26</accession>
<feature type="active site" description="Charge relay system" evidence="3">
    <location>
        <position position="200"/>
    </location>
</feature>
<evidence type="ECO:0000259" key="5">
    <source>
        <dbReference type="Pfam" id="PF17676"/>
    </source>
</evidence>
<dbReference type="InterPro" id="IPR029062">
    <property type="entry name" value="Class_I_gatase-like"/>
</dbReference>
<keyword evidence="6" id="KW-0121">Carboxypeptidase</keyword>
<dbReference type="OrthoDB" id="9807329at2"/>
<dbReference type="SUPFAM" id="SSF141986">
    <property type="entry name" value="LD-carboxypeptidase A C-terminal domain-like"/>
    <property type="match status" value="1"/>
</dbReference>
<proteinExistence type="inferred from homology"/>
<dbReference type="CDD" id="cd07025">
    <property type="entry name" value="Peptidase_S66"/>
    <property type="match status" value="1"/>
</dbReference>
<evidence type="ECO:0000256" key="3">
    <source>
        <dbReference type="PIRSR" id="PIRSR028757-1"/>
    </source>
</evidence>
<evidence type="ECO:0000313" key="6">
    <source>
        <dbReference type="EMBL" id="KTC83711.1"/>
    </source>
</evidence>
<evidence type="ECO:0000256" key="2">
    <source>
        <dbReference type="ARBA" id="ARBA00022801"/>
    </source>
</evidence>
<dbReference type="InterPro" id="IPR027461">
    <property type="entry name" value="Carboxypeptidase_A_C_sf"/>
</dbReference>
<feature type="active site" description="Nucleophile" evidence="3">
    <location>
        <position position="111"/>
    </location>
</feature>
<name>A0A0W0SK26_9GAMM</name>
<dbReference type="AlphaFoldDB" id="A0A0W0SK26"/>